<evidence type="ECO:0000313" key="2">
    <source>
        <dbReference type="EMBL" id="THU66074.1"/>
    </source>
</evidence>
<dbReference type="AlphaFoldDB" id="A0A4S8JV30"/>
<evidence type="ECO:0000256" key="1">
    <source>
        <dbReference type="SAM" id="MobiDB-lite"/>
    </source>
</evidence>
<keyword evidence="3" id="KW-1185">Reference proteome</keyword>
<name>A0A4S8JV30_MUSBA</name>
<feature type="region of interest" description="Disordered" evidence="1">
    <location>
        <begin position="1"/>
        <end position="85"/>
    </location>
</feature>
<comment type="caution">
    <text evidence="2">The sequence shown here is derived from an EMBL/GenBank/DDBJ whole genome shotgun (WGS) entry which is preliminary data.</text>
</comment>
<accession>A0A4S8JV30</accession>
<feature type="compositionally biased region" description="Pro residues" evidence="1">
    <location>
        <begin position="26"/>
        <end position="37"/>
    </location>
</feature>
<gene>
    <name evidence="2" type="ORF">C4D60_Mb05t10360</name>
</gene>
<proteinExistence type="predicted"/>
<dbReference type="EMBL" id="PYDT01000003">
    <property type="protein sequence ID" value="THU66074.1"/>
    <property type="molecule type" value="Genomic_DNA"/>
</dbReference>
<feature type="compositionally biased region" description="Low complexity" evidence="1">
    <location>
        <begin position="75"/>
        <end position="85"/>
    </location>
</feature>
<protein>
    <submittedName>
        <fullName evidence="2">Uncharacterized protein</fullName>
    </submittedName>
</protein>
<evidence type="ECO:0000313" key="3">
    <source>
        <dbReference type="Proteomes" id="UP000317650"/>
    </source>
</evidence>
<dbReference type="Proteomes" id="UP000317650">
    <property type="component" value="Chromosome 5"/>
</dbReference>
<reference evidence="2 3" key="1">
    <citation type="journal article" date="2019" name="Nat. Plants">
        <title>Genome sequencing of Musa balbisiana reveals subgenome evolution and function divergence in polyploid bananas.</title>
        <authorList>
            <person name="Yao X."/>
        </authorList>
    </citation>
    <scope>NUCLEOTIDE SEQUENCE [LARGE SCALE GENOMIC DNA]</scope>
    <source>
        <strain evidence="3">cv. DH-PKW</strain>
        <tissue evidence="2">Leaves</tissue>
    </source>
</reference>
<sequence length="265" mass="28344">MELPPPLPRPDGTNKHIPAVGSSHSRPPPPSVPPPSLSRPRVRDVTGPDPPAALQSVASSSLKHGRFRDCEPESDSPGSSESAATGAVAAASSCIGEDGTGRSEADASTASAAAWRRRRRVEFQWFLTALSVRPGRRRAMVAHLFPYRAWAATMASSSAGLKGRRCTVGLSWLHHRSRHDFPDRPGMLALITVQLRGPCCSTSRIRTASSSGFHEPLTGCSPTPPPFTTAISSTTTTTTTYITIFITRVDGLRWGFVWFAVSGGF</sequence>
<organism evidence="2 3">
    <name type="scientific">Musa balbisiana</name>
    <name type="common">Banana</name>
    <dbReference type="NCBI Taxonomy" id="52838"/>
    <lineage>
        <taxon>Eukaryota</taxon>
        <taxon>Viridiplantae</taxon>
        <taxon>Streptophyta</taxon>
        <taxon>Embryophyta</taxon>
        <taxon>Tracheophyta</taxon>
        <taxon>Spermatophyta</taxon>
        <taxon>Magnoliopsida</taxon>
        <taxon>Liliopsida</taxon>
        <taxon>Zingiberales</taxon>
        <taxon>Musaceae</taxon>
        <taxon>Musa</taxon>
    </lineage>
</organism>